<dbReference type="SUPFAM" id="SSF109993">
    <property type="entry name" value="VPS9 domain"/>
    <property type="match status" value="2"/>
</dbReference>
<dbReference type="PANTHER" id="PTHR23101:SF63">
    <property type="entry name" value="VACUOLAR PROTEIN SORTING-ASSOCIATED PROTEIN 9A-LIKE ISOFORM X1"/>
    <property type="match status" value="1"/>
</dbReference>
<dbReference type="InterPro" id="IPR045046">
    <property type="entry name" value="Vps9-like"/>
</dbReference>
<organism evidence="3 4">
    <name type="scientific">Carpinus fangiana</name>
    <dbReference type="NCBI Taxonomy" id="176857"/>
    <lineage>
        <taxon>Eukaryota</taxon>
        <taxon>Viridiplantae</taxon>
        <taxon>Streptophyta</taxon>
        <taxon>Embryophyta</taxon>
        <taxon>Tracheophyta</taxon>
        <taxon>Spermatophyta</taxon>
        <taxon>Magnoliopsida</taxon>
        <taxon>eudicotyledons</taxon>
        <taxon>Gunneridae</taxon>
        <taxon>Pentapetalae</taxon>
        <taxon>rosids</taxon>
        <taxon>fabids</taxon>
        <taxon>Fagales</taxon>
        <taxon>Betulaceae</taxon>
        <taxon>Carpinus</taxon>
    </lineage>
</organism>
<dbReference type="InterPro" id="IPR003123">
    <property type="entry name" value="VPS9"/>
</dbReference>
<accession>A0A5N6L5G3</accession>
<dbReference type="AlphaFoldDB" id="A0A5N6L5G3"/>
<dbReference type="Proteomes" id="UP000327013">
    <property type="component" value="Unassembled WGS sequence"/>
</dbReference>
<dbReference type="GO" id="GO:0031267">
    <property type="term" value="F:small GTPase binding"/>
    <property type="evidence" value="ECO:0007669"/>
    <property type="project" value="TreeGrafter"/>
</dbReference>
<dbReference type="Pfam" id="PF18151">
    <property type="entry name" value="DUF5601"/>
    <property type="match status" value="1"/>
</dbReference>
<evidence type="ECO:0000313" key="4">
    <source>
        <dbReference type="Proteomes" id="UP000327013"/>
    </source>
</evidence>
<dbReference type="Pfam" id="PF02204">
    <property type="entry name" value="VPS9"/>
    <property type="match status" value="2"/>
</dbReference>
<feature type="domain" description="VPS9" evidence="2">
    <location>
        <begin position="106"/>
        <end position="294"/>
    </location>
</feature>
<dbReference type="Gene3D" id="1.10.246.120">
    <property type="match status" value="1"/>
</dbReference>
<evidence type="ECO:0000313" key="3">
    <source>
        <dbReference type="EMBL" id="KAB8933553.1"/>
    </source>
</evidence>
<feature type="region of interest" description="Disordered" evidence="1">
    <location>
        <begin position="397"/>
        <end position="430"/>
    </location>
</feature>
<evidence type="ECO:0000256" key="1">
    <source>
        <dbReference type="SAM" id="MobiDB-lite"/>
    </source>
</evidence>
<reference evidence="3 4" key="1">
    <citation type="submission" date="2019-06" db="EMBL/GenBank/DDBJ databases">
        <title>A chromosomal-level reference genome of Carpinus fangiana (Coryloideae, Betulaceae).</title>
        <authorList>
            <person name="Yang X."/>
            <person name="Wang Z."/>
            <person name="Zhang L."/>
            <person name="Hao G."/>
            <person name="Liu J."/>
            <person name="Yang Y."/>
        </authorList>
    </citation>
    <scope>NUCLEOTIDE SEQUENCE [LARGE SCALE GENOMIC DNA]</scope>
    <source>
        <strain evidence="3">Cfa_2016G</strain>
        <tissue evidence="3">Leaf</tissue>
    </source>
</reference>
<proteinExistence type="predicted"/>
<dbReference type="PANTHER" id="PTHR23101">
    <property type="entry name" value="RAB GDP/GTP EXCHANGE FACTOR"/>
    <property type="match status" value="1"/>
</dbReference>
<dbReference type="GO" id="GO:0005829">
    <property type="term" value="C:cytosol"/>
    <property type="evidence" value="ECO:0007669"/>
    <property type="project" value="TreeGrafter"/>
</dbReference>
<dbReference type="EMBL" id="VIBQ01000129">
    <property type="protein sequence ID" value="KAB8933553.1"/>
    <property type="molecule type" value="Genomic_DNA"/>
</dbReference>
<dbReference type="Gene3D" id="1.20.1050.80">
    <property type="entry name" value="VPS9 domain"/>
    <property type="match status" value="1"/>
</dbReference>
<dbReference type="GO" id="GO:0005085">
    <property type="term" value="F:guanyl-nucleotide exchange factor activity"/>
    <property type="evidence" value="ECO:0007669"/>
    <property type="project" value="InterPro"/>
</dbReference>
<evidence type="ECO:0000259" key="2">
    <source>
        <dbReference type="PROSITE" id="PS51205"/>
    </source>
</evidence>
<dbReference type="InterPro" id="IPR037191">
    <property type="entry name" value="VPS9_dom_sf"/>
</dbReference>
<dbReference type="PROSITE" id="PS51205">
    <property type="entry name" value="VPS9"/>
    <property type="match status" value="1"/>
</dbReference>
<name>A0A5N6L5G3_9ROSI</name>
<dbReference type="GO" id="GO:0016192">
    <property type="term" value="P:vesicle-mediated transport"/>
    <property type="evidence" value="ECO:0007669"/>
    <property type="project" value="InterPro"/>
</dbReference>
<gene>
    <name evidence="3" type="ORF">FH972_026840</name>
</gene>
<comment type="caution">
    <text evidence="3">The sequence shown here is derived from an EMBL/GenBank/DDBJ whole genome shotgun (WGS) entry which is preliminary data.</text>
</comment>
<sequence>MEAPAAAASPSVTFYDFLDRMRNPASLDLVRSIKSFIVSFSFYTANPENDGKRVQEFFLTMEAAIGEHPLWAGATDEEIDSALEGLEKYVMTKLFSRTFASVPEDSKIDREISEKIGLLQTFLKPEHLDIPAVLRNEASWLLAEKELQKINSFKAPREKLSCIMSCCRVINNLLLNASMSENHVLAGLDDFLPVLIYVTIKASSPWIFLHHLFDHISDLDVVHFQMKKQAEAMFVMERIRFVLLMANPPQLHSNLKFIQLYRRQAKLVSEAAYYFTNLVSAKTFVVDLSAKSLSMDEIKFEESMQAARLTNIATQIEASPTLQGQTIPIPPTAMHDKNKDISDLQMPSIGIGGSNYPYMDAEAGELTVGDVERLLGLYKDVVTKYRSLCTAVRHLSVSKTEPPVPHSEGTSFLPKQPEGINTKIDIQRED</sequence>
<dbReference type="GO" id="GO:0030139">
    <property type="term" value="C:endocytic vesicle"/>
    <property type="evidence" value="ECO:0007669"/>
    <property type="project" value="TreeGrafter"/>
</dbReference>
<protein>
    <recommendedName>
        <fullName evidence="2">VPS9 domain-containing protein</fullName>
    </recommendedName>
</protein>
<dbReference type="InterPro" id="IPR041545">
    <property type="entry name" value="DUF5601"/>
</dbReference>
<dbReference type="SMART" id="SM00167">
    <property type="entry name" value="VPS9"/>
    <property type="match status" value="1"/>
</dbReference>
<dbReference type="OrthoDB" id="300289at2759"/>
<keyword evidence="4" id="KW-1185">Reference proteome</keyword>